<dbReference type="AlphaFoldDB" id="A0A1F6DDF5"/>
<comment type="caution">
    <text evidence="1">The sequence shown here is derived from an EMBL/GenBank/DDBJ whole genome shotgun (WGS) entry which is preliminary data.</text>
</comment>
<evidence type="ECO:0000313" key="1">
    <source>
        <dbReference type="EMBL" id="OGG59062.1"/>
    </source>
</evidence>
<accession>A0A1F6DDF5</accession>
<protein>
    <recommendedName>
        <fullName evidence="3">N-acetyltransferase domain-containing protein</fullName>
    </recommendedName>
</protein>
<proteinExistence type="predicted"/>
<dbReference type="EMBL" id="MFLF01000020">
    <property type="protein sequence ID" value="OGG59062.1"/>
    <property type="molecule type" value="Genomic_DNA"/>
</dbReference>
<evidence type="ECO:0000313" key="2">
    <source>
        <dbReference type="Proteomes" id="UP000178794"/>
    </source>
</evidence>
<reference evidence="1 2" key="1">
    <citation type="journal article" date="2016" name="Nat. Commun.">
        <title>Thousands of microbial genomes shed light on interconnected biogeochemical processes in an aquifer system.</title>
        <authorList>
            <person name="Anantharaman K."/>
            <person name="Brown C.T."/>
            <person name="Hug L.A."/>
            <person name="Sharon I."/>
            <person name="Castelle C.J."/>
            <person name="Probst A.J."/>
            <person name="Thomas B.C."/>
            <person name="Singh A."/>
            <person name="Wilkins M.J."/>
            <person name="Karaoz U."/>
            <person name="Brodie E.L."/>
            <person name="Williams K.H."/>
            <person name="Hubbard S.S."/>
            <person name="Banfield J.F."/>
        </authorList>
    </citation>
    <scope>NUCLEOTIDE SEQUENCE [LARGE SCALE GENOMIC DNA]</scope>
</reference>
<dbReference type="Gene3D" id="3.40.630.30">
    <property type="match status" value="1"/>
</dbReference>
<organism evidence="1 2">
    <name type="scientific">Candidatus Kaiserbacteria bacterium RIFCSPHIGHO2_02_FULL_50_50</name>
    <dbReference type="NCBI Taxonomy" id="1798492"/>
    <lineage>
        <taxon>Bacteria</taxon>
        <taxon>Candidatus Kaiseribacteriota</taxon>
    </lineage>
</organism>
<evidence type="ECO:0008006" key="3">
    <source>
        <dbReference type="Google" id="ProtNLM"/>
    </source>
</evidence>
<gene>
    <name evidence="1" type="ORF">A3C89_01485</name>
</gene>
<sequence>MDHITIAEPSSPHYEEALTFALRHYLERHNCSLEVRPDFLAIAYAGNSIIGTLGLITTSTEPYFFEQSEPKGAAETLLCGEPRNTLGELTRFTLREGTSPREALEQGKQLTACLCAYVYARGIRHIGFVGKRSFCSILERLAIPYAILGTPTLEDIPRELLGTYPAQHNLYAIGFSLDRAPSTLHA</sequence>
<dbReference type="Proteomes" id="UP000178794">
    <property type="component" value="Unassembled WGS sequence"/>
</dbReference>
<name>A0A1F6DDF5_9BACT</name>